<evidence type="ECO:0008006" key="6">
    <source>
        <dbReference type="Google" id="ProtNLM"/>
    </source>
</evidence>
<dbReference type="PRINTS" id="PR01743">
    <property type="entry name" value="SSDNABINDING"/>
</dbReference>
<keyword evidence="2" id="KW-0238">DNA-binding</keyword>
<dbReference type="EMBL" id="JBJKFK010002478">
    <property type="protein sequence ID" value="KAL3311044.1"/>
    <property type="molecule type" value="Genomic_DNA"/>
</dbReference>
<evidence type="ECO:0000313" key="4">
    <source>
        <dbReference type="EMBL" id="KAL3311044.1"/>
    </source>
</evidence>
<dbReference type="InterPro" id="IPR008116">
    <property type="entry name" value="SSDP_DNA-bd"/>
</dbReference>
<sequence>MYNKNKPSGVPSDAQSKEKLAIHVYEYLVHVGATKTANSFLQEVRFCISHFILLKIRWDKPVPIGEHPGFLLSWWSIFWDLYSAAPERRDSHDHSSEAKAFHDYGFVNAGFPNGLTHVSPLLTIMEFNFIKFTLAEEFD</sequence>
<proteinExistence type="predicted"/>
<dbReference type="PROSITE" id="PS50896">
    <property type="entry name" value="LISH"/>
    <property type="match status" value="1"/>
</dbReference>
<evidence type="ECO:0000256" key="2">
    <source>
        <dbReference type="ARBA" id="ARBA00023125"/>
    </source>
</evidence>
<accession>A0ABD2PUL8</accession>
<dbReference type="Proteomes" id="UP001626550">
    <property type="component" value="Unassembled WGS sequence"/>
</dbReference>
<organism evidence="4 5">
    <name type="scientific">Cichlidogyrus casuarinus</name>
    <dbReference type="NCBI Taxonomy" id="1844966"/>
    <lineage>
        <taxon>Eukaryota</taxon>
        <taxon>Metazoa</taxon>
        <taxon>Spiralia</taxon>
        <taxon>Lophotrochozoa</taxon>
        <taxon>Platyhelminthes</taxon>
        <taxon>Monogenea</taxon>
        <taxon>Monopisthocotylea</taxon>
        <taxon>Dactylogyridea</taxon>
        <taxon>Ancyrocephalidae</taxon>
        <taxon>Cichlidogyrus</taxon>
    </lineage>
</organism>
<protein>
    <recommendedName>
        <fullName evidence="6">LisH domain-containing protein</fullName>
    </recommendedName>
</protein>
<comment type="caution">
    <text evidence="4">The sequence shown here is derived from an EMBL/GenBank/DDBJ whole genome shotgun (WGS) entry which is preliminary data.</text>
</comment>
<dbReference type="GO" id="GO:0003677">
    <property type="term" value="F:DNA binding"/>
    <property type="evidence" value="ECO:0007669"/>
    <property type="project" value="UniProtKB-KW"/>
</dbReference>
<evidence type="ECO:0000313" key="5">
    <source>
        <dbReference type="Proteomes" id="UP001626550"/>
    </source>
</evidence>
<dbReference type="PANTHER" id="PTHR12610">
    <property type="entry name" value="SINGLE STRANDED DNA BINDING PROTEIN"/>
    <property type="match status" value="1"/>
</dbReference>
<dbReference type="GO" id="GO:0005634">
    <property type="term" value="C:nucleus"/>
    <property type="evidence" value="ECO:0007669"/>
    <property type="project" value="UniProtKB-SubCell"/>
</dbReference>
<reference evidence="4 5" key="1">
    <citation type="submission" date="2024-11" db="EMBL/GenBank/DDBJ databases">
        <title>Adaptive evolution of stress response genes in parasites aligns with host niche diversity.</title>
        <authorList>
            <person name="Hahn C."/>
            <person name="Resl P."/>
        </authorList>
    </citation>
    <scope>NUCLEOTIDE SEQUENCE [LARGE SCALE GENOMIC DNA]</scope>
    <source>
        <strain evidence="4">EGGRZ-B1_66</strain>
        <tissue evidence="4">Body</tissue>
    </source>
</reference>
<keyword evidence="3" id="KW-0539">Nucleus</keyword>
<evidence type="ECO:0000256" key="3">
    <source>
        <dbReference type="ARBA" id="ARBA00023242"/>
    </source>
</evidence>
<dbReference type="InterPro" id="IPR006594">
    <property type="entry name" value="LisH"/>
</dbReference>
<dbReference type="AlphaFoldDB" id="A0ABD2PUL8"/>
<name>A0ABD2PUL8_9PLAT</name>
<dbReference type="PANTHER" id="PTHR12610:SF12">
    <property type="entry name" value="SEQUENCE-SPECIFIC SINGLE-STRANDED DNA-BINDING PROTEIN, ISOFORM D"/>
    <property type="match status" value="1"/>
</dbReference>
<gene>
    <name evidence="4" type="ORF">Ciccas_010382</name>
</gene>
<comment type="subcellular location">
    <subcellularLocation>
        <location evidence="1">Nucleus</location>
    </subcellularLocation>
</comment>
<evidence type="ECO:0000256" key="1">
    <source>
        <dbReference type="ARBA" id="ARBA00004123"/>
    </source>
</evidence>
<keyword evidence="5" id="KW-1185">Reference proteome</keyword>